<proteinExistence type="predicted"/>
<feature type="compositionally biased region" description="Polar residues" evidence="4">
    <location>
        <begin position="102"/>
        <end position="122"/>
    </location>
</feature>
<keyword evidence="8" id="KW-1185">Reference proteome</keyword>
<evidence type="ECO:0000256" key="1">
    <source>
        <dbReference type="ARBA" id="ARBA00022801"/>
    </source>
</evidence>
<feature type="transmembrane region" description="Helical" evidence="5">
    <location>
        <begin position="275"/>
        <end position="295"/>
    </location>
</feature>
<dbReference type="Gene3D" id="3.20.20.80">
    <property type="entry name" value="Glycosidases"/>
    <property type="match status" value="1"/>
</dbReference>
<feature type="region of interest" description="Disordered" evidence="4">
    <location>
        <begin position="1"/>
        <end position="131"/>
    </location>
</feature>
<evidence type="ECO:0000256" key="5">
    <source>
        <dbReference type="SAM" id="Phobius"/>
    </source>
</evidence>
<evidence type="ECO:0000256" key="4">
    <source>
        <dbReference type="SAM" id="MobiDB-lite"/>
    </source>
</evidence>
<sequence>MAVDNVNHLDIEADEEEQADGHIITTTTTSPSSASASASASLSSLNDQHNDDHDAWPSSAEKQLTPPSTPTSSKYEENDDDASDDLMYDDSSSTKEAAAQLLVSTSADDGTKNSNAIDNISPSKPEVISDVGPPIPYANINAEKKHVTTVSIEQTDENYGPEPPAYMIAPTLADDHVAKKRGLIEHAAVRIDVDDDVRDHDTDAGAESLVIRVDDNSIPVDVHVDDASTDDSVSHFLIPHAWRVTEVVTVNNDDMGMVIIATPTIPWWKNRRSQILVGTVFLLLAALSIALGIVITSKNKPSTTEQDASSSPTSETPPSSPSLLLQTPSSCNESHTNNSMVNFGYYQEWAQYRQLDCNPVAPQKIFVKSFGYTHLSYAYGGISSDGFIEPYDGAIEQYDKYLLFNSLKESNPGLKTLISIGGWTFDQTRFVYVSSTAARRKAFADSVVTFLEEYDFDGIDLDWEFPVTRQGTAADYVNYPLLCEALRLAFDVAGKSDWLITIQASINSYDLAEGYDMMAIATHIDWFNMMSYDIHGDWDEVAGANTDMTYITDTMSYIFESGLPREKLVLGLAAYARSTTLKNRTCITAGCPISGSGLTGCHGEAGTLPLFEIKETYLDDPRMYDSLYYNPLTESMELITGGNTTFTSFDDESTFNKKYQYASSECLRGIMW</sequence>
<name>A0ABD3N0Z3_9STRA</name>
<keyword evidence="5" id="KW-1133">Transmembrane helix</keyword>
<evidence type="ECO:0000256" key="2">
    <source>
        <dbReference type="ARBA" id="ARBA00023295"/>
    </source>
</evidence>
<feature type="region of interest" description="Disordered" evidence="4">
    <location>
        <begin position="301"/>
        <end position="332"/>
    </location>
</feature>
<gene>
    <name evidence="7" type="ORF">ACHAWU_001892</name>
</gene>
<dbReference type="PANTHER" id="PTHR11177:SF333">
    <property type="entry name" value="CHITINASE"/>
    <property type="match status" value="1"/>
</dbReference>
<dbReference type="GO" id="GO:0016798">
    <property type="term" value="F:hydrolase activity, acting on glycosyl bonds"/>
    <property type="evidence" value="ECO:0007669"/>
    <property type="project" value="UniProtKB-KW"/>
</dbReference>
<dbReference type="Gene3D" id="3.10.50.10">
    <property type="match status" value="1"/>
</dbReference>
<protein>
    <recommendedName>
        <fullName evidence="6">GH18 domain-containing protein</fullName>
    </recommendedName>
</protein>
<comment type="caution">
    <text evidence="7">The sequence shown here is derived from an EMBL/GenBank/DDBJ whole genome shotgun (WGS) entry which is preliminary data.</text>
</comment>
<dbReference type="PROSITE" id="PS51910">
    <property type="entry name" value="GH18_2"/>
    <property type="match status" value="1"/>
</dbReference>
<organism evidence="7 8">
    <name type="scientific">Discostella pseudostelligera</name>
    <dbReference type="NCBI Taxonomy" id="259834"/>
    <lineage>
        <taxon>Eukaryota</taxon>
        <taxon>Sar</taxon>
        <taxon>Stramenopiles</taxon>
        <taxon>Ochrophyta</taxon>
        <taxon>Bacillariophyta</taxon>
        <taxon>Coscinodiscophyceae</taxon>
        <taxon>Thalassiosirophycidae</taxon>
        <taxon>Stephanodiscales</taxon>
        <taxon>Stephanodiscaceae</taxon>
        <taxon>Discostella</taxon>
    </lineage>
</organism>
<dbReference type="InterPro" id="IPR017853">
    <property type="entry name" value="GH"/>
</dbReference>
<feature type="domain" description="GH18" evidence="6">
    <location>
        <begin position="340"/>
        <end position="672"/>
    </location>
</feature>
<dbReference type="PROSITE" id="PS01095">
    <property type="entry name" value="GH18_1"/>
    <property type="match status" value="1"/>
</dbReference>
<dbReference type="Proteomes" id="UP001530293">
    <property type="component" value="Unassembled WGS sequence"/>
</dbReference>
<dbReference type="EMBL" id="JALLBG020000068">
    <property type="protein sequence ID" value="KAL3768202.1"/>
    <property type="molecule type" value="Genomic_DNA"/>
</dbReference>
<feature type="compositionally biased region" description="Acidic residues" evidence="4">
    <location>
        <begin position="77"/>
        <end position="88"/>
    </location>
</feature>
<dbReference type="InterPro" id="IPR001223">
    <property type="entry name" value="Glyco_hydro18_cat"/>
</dbReference>
<evidence type="ECO:0000256" key="3">
    <source>
        <dbReference type="RuleBase" id="RU000489"/>
    </source>
</evidence>
<dbReference type="Pfam" id="PF00704">
    <property type="entry name" value="Glyco_hydro_18"/>
    <property type="match status" value="1"/>
</dbReference>
<dbReference type="InterPro" id="IPR001579">
    <property type="entry name" value="Glyco_hydro_18_chit_AS"/>
</dbReference>
<dbReference type="InterPro" id="IPR029070">
    <property type="entry name" value="Chitinase_insertion_sf"/>
</dbReference>
<feature type="compositionally biased region" description="Low complexity" evidence="4">
    <location>
        <begin position="25"/>
        <end position="44"/>
    </location>
</feature>
<dbReference type="InterPro" id="IPR011583">
    <property type="entry name" value="Chitinase_II/V-like_cat"/>
</dbReference>
<keyword evidence="1 3" id="KW-0378">Hydrolase</keyword>
<dbReference type="AlphaFoldDB" id="A0ABD3N0Z3"/>
<keyword evidence="2 3" id="KW-0326">Glycosidase</keyword>
<evidence type="ECO:0000259" key="6">
    <source>
        <dbReference type="PROSITE" id="PS51910"/>
    </source>
</evidence>
<keyword evidence="5" id="KW-0472">Membrane</keyword>
<dbReference type="SMART" id="SM00636">
    <property type="entry name" value="Glyco_18"/>
    <property type="match status" value="1"/>
</dbReference>
<evidence type="ECO:0000313" key="7">
    <source>
        <dbReference type="EMBL" id="KAL3768202.1"/>
    </source>
</evidence>
<dbReference type="SUPFAM" id="SSF51445">
    <property type="entry name" value="(Trans)glycosidases"/>
    <property type="match status" value="1"/>
</dbReference>
<reference evidence="7 8" key="1">
    <citation type="submission" date="2024-10" db="EMBL/GenBank/DDBJ databases">
        <title>Updated reference genomes for cyclostephanoid diatoms.</title>
        <authorList>
            <person name="Roberts W.R."/>
            <person name="Alverson A.J."/>
        </authorList>
    </citation>
    <scope>NUCLEOTIDE SEQUENCE [LARGE SCALE GENOMIC DNA]</scope>
    <source>
        <strain evidence="7 8">AJA232-27</strain>
    </source>
</reference>
<dbReference type="InterPro" id="IPR050314">
    <property type="entry name" value="Glycosyl_Hydrlase_18"/>
</dbReference>
<keyword evidence="5" id="KW-0812">Transmembrane</keyword>
<feature type="compositionally biased region" description="Low complexity" evidence="4">
    <location>
        <begin position="309"/>
        <end position="330"/>
    </location>
</feature>
<feature type="compositionally biased region" description="Polar residues" evidence="4">
    <location>
        <begin position="60"/>
        <end position="73"/>
    </location>
</feature>
<accession>A0ABD3N0Z3</accession>
<evidence type="ECO:0000313" key="8">
    <source>
        <dbReference type="Proteomes" id="UP001530293"/>
    </source>
</evidence>
<dbReference type="PANTHER" id="PTHR11177">
    <property type="entry name" value="CHITINASE"/>
    <property type="match status" value="1"/>
</dbReference>